<sequence>MANPVMNSQNFQQQMRGGGQPQPGWYQGGGQQTAQSPYGQQQSPYGQAQAFGAGQAAQQHAHQQSMEDAFRAPSAGPGETGRMTFNDIVGKTGLMLVLVVVAGAVGWFSPGLMIIGAIAGLVLGLVNAFKREPSPALIMAYAVAQGLFLGGISAFFEGAYPGIVVQAVLGTFSVFAVMLALYTSGRFRPTPRMTKIVMAAMIGYLVFMLVNLVLTWTGIGNMREGGLGLIIGAIAVLLAAYSLTLDFEMAAVGVKNGAPQKYSWTVAFGLTVTLIWLYIEILRIVAILRGKD</sequence>
<reference evidence="4 6" key="3">
    <citation type="submission" date="2018-06" db="EMBL/GenBank/DDBJ databases">
        <authorList>
            <consortium name="Pathogen Informatics"/>
            <person name="Doyle S."/>
        </authorList>
    </citation>
    <scope>NUCLEOTIDE SEQUENCE [LARGE SCALE GENOMIC DNA]</scope>
    <source>
        <strain evidence="4 6">NCTC2665</strain>
    </source>
</reference>
<dbReference type="GeneID" id="93344679"/>
<dbReference type="PANTHER" id="PTHR41282">
    <property type="entry name" value="CONSERVED TRANSMEMBRANE PROTEIN-RELATED"/>
    <property type="match status" value="1"/>
</dbReference>
<protein>
    <submittedName>
        <fullName evidence="3">Predicted membrane protein</fullName>
    </submittedName>
</protein>
<keyword evidence="2" id="KW-0472">Membrane</keyword>
<dbReference type="PANTHER" id="PTHR41282:SF1">
    <property type="entry name" value="CONSERVED TRANSMEMBRANE PROTEIN-RELATED"/>
    <property type="match status" value="1"/>
</dbReference>
<feature type="transmembrane region" description="Helical" evidence="2">
    <location>
        <begin position="264"/>
        <end position="288"/>
    </location>
</feature>
<name>C5C991_MICLC</name>
<dbReference type="KEGG" id="mlu:Mlut_05030"/>
<feature type="transmembrane region" description="Helical" evidence="2">
    <location>
        <begin position="196"/>
        <end position="219"/>
    </location>
</feature>
<dbReference type="PATRIC" id="fig|465515.4.peg.473"/>
<gene>
    <name evidence="3" type="ordered locus">Mlut_05030</name>
    <name evidence="4" type="ORF">NCTC2665_01524</name>
</gene>
<feature type="region of interest" description="Disordered" evidence="1">
    <location>
        <begin position="1"/>
        <end position="77"/>
    </location>
</feature>
<feature type="compositionally biased region" description="Low complexity" evidence="1">
    <location>
        <begin position="46"/>
        <end position="64"/>
    </location>
</feature>
<evidence type="ECO:0000313" key="4">
    <source>
        <dbReference type="EMBL" id="SQG48994.1"/>
    </source>
</evidence>
<dbReference type="EMBL" id="CP001628">
    <property type="protein sequence ID" value="ACS30043.1"/>
    <property type="molecule type" value="Genomic_DNA"/>
</dbReference>
<dbReference type="STRING" id="465515.Mlut_05030"/>
<dbReference type="EMBL" id="LS483396">
    <property type="protein sequence ID" value="SQG48994.1"/>
    <property type="molecule type" value="Genomic_DNA"/>
</dbReference>
<organism evidence="3 5">
    <name type="scientific">Micrococcus luteus (strain ATCC 4698 / DSM 20030 / JCM 1464 / CCM 169 / CCUG 5858 / IAM 1056 / NBRC 3333 / NCIMB 9278 / NCTC 2665 / VKM Ac-2230)</name>
    <name type="common">Micrococcus lysodeikticus</name>
    <dbReference type="NCBI Taxonomy" id="465515"/>
    <lineage>
        <taxon>Bacteria</taxon>
        <taxon>Bacillati</taxon>
        <taxon>Actinomycetota</taxon>
        <taxon>Actinomycetes</taxon>
        <taxon>Micrococcales</taxon>
        <taxon>Micrococcaceae</taxon>
        <taxon>Micrococcus</taxon>
    </lineage>
</organism>
<keyword evidence="2" id="KW-0812">Transmembrane</keyword>
<feature type="compositionally biased region" description="Polar residues" evidence="1">
    <location>
        <begin position="1"/>
        <end position="11"/>
    </location>
</feature>
<evidence type="ECO:0000256" key="1">
    <source>
        <dbReference type="SAM" id="MobiDB-lite"/>
    </source>
</evidence>
<dbReference type="Pfam" id="PF12811">
    <property type="entry name" value="BaxI_1"/>
    <property type="match status" value="1"/>
</dbReference>
<proteinExistence type="predicted"/>
<reference evidence="5" key="2">
    <citation type="journal article" date="2010" name="J. Bacteriol.">
        <title>Genome sequence of the Fleming strain of Micrococcus luteus, a simple free-living actinobacterium.</title>
        <authorList>
            <person name="Young M."/>
            <person name="Artsatbanov V."/>
            <person name="Beller H.R."/>
            <person name="Chandra G."/>
            <person name="Chater K.F."/>
            <person name="Dover L.G."/>
            <person name="Goh E.B."/>
            <person name="Kahan T."/>
            <person name="Kaprelyants A.S."/>
            <person name="Kyrpides N."/>
            <person name="Lapidus A."/>
            <person name="Lowry S.R."/>
            <person name="Lykidis A."/>
            <person name="Mahillon J."/>
            <person name="Markowitz V."/>
            <person name="Mavromatis K."/>
            <person name="Mukamolova G.V."/>
            <person name="Oren A."/>
            <person name="Rokem J.S."/>
            <person name="Smith M.C."/>
            <person name="Young D.I."/>
            <person name="Greenblatt C.L."/>
        </authorList>
    </citation>
    <scope>NUCLEOTIDE SEQUENCE [LARGE SCALE GENOMIC DNA]</scope>
    <source>
        <strain evidence="5">ATCC 4698 / DSM 20030 / JCM 1464 / NBRC 3333 / NCIMB 9278 / NCTC 2665 / VKM Ac-2230</strain>
    </source>
</reference>
<evidence type="ECO:0000313" key="3">
    <source>
        <dbReference type="EMBL" id="ACS30043.1"/>
    </source>
</evidence>
<accession>C5C991</accession>
<feature type="transmembrane region" description="Helical" evidence="2">
    <location>
        <begin position="136"/>
        <end position="156"/>
    </location>
</feature>
<keyword evidence="5" id="KW-1185">Reference proteome</keyword>
<dbReference type="InterPro" id="IPR010539">
    <property type="entry name" value="BaxI_1-like"/>
</dbReference>
<feature type="transmembrane region" description="Helical" evidence="2">
    <location>
        <begin position="162"/>
        <end position="184"/>
    </location>
</feature>
<dbReference type="PIRSF" id="PIRSF009160">
    <property type="entry name" value="UCP009160"/>
    <property type="match status" value="1"/>
</dbReference>
<dbReference type="EnsemblBacteria" id="ACS30043">
    <property type="protein sequence ID" value="ACS30043"/>
    <property type="gene ID" value="Mlut_05030"/>
</dbReference>
<dbReference type="AlphaFoldDB" id="C5C991"/>
<reference evidence="3" key="1">
    <citation type="submission" date="2009-05" db="EMBL/GenBank/DDBJ databases">
        <title>Complete sequence of Micrococcus luteus NCTC 2665.</title>
        <authorList>
            <consortium name="US DOE Joint Genome Institute"/>
            <person name="Lucas S."/>
            <person name="Copeland A."/>
            <person name="Lapidus A."/>
            <person name="Glavina del Rio T."/>
            <person name="Dalin E."/>
            <person name="Tice H."/>
            <person name="Bruce D."/>
            <person name="Goodwin L."/>
            <person name="Pitluck S."/>
            <person name="Lowry S."/>
            <person name="Larimer F."/>
            <person name="Land M."/>
            <person name="Hauser L."/>
            <person name="Kyrpides N."/>
            <person name="Lykidis A."/>
            <person name="Young M."/>
            <person name="Greenblatt C."/>
        </authorList>
    </citation>
    <scope>NUCLEOTIDE SEQUENCE</scope>
    <source>
        <strain evidence="3">NCTC 2665</strain>
    </source>
</reference>
<feature type="transmembrane region" description="Helical" evidence="2">
    <location>
        <begin position="225"/>
        <end position="243"/>
    </location>
</feature>
<keyword evidence="2" id="KW-1133">Transmembrane helix</keyword>
<evidence type="ECO:0000256" key="2">
    <source>
        <dbReference type="SAM" id="Phobius"/>
    </source>
</evidence>
<dbReference type="HOGENOM" id="CLU_074030_0_0_11"/>
<evidence type="ECO:0000313" key="5">
    <source>
        <dbReference type="Proteomes" id="UP000000738"/>
    </source>
</evidence>
<dbReference type="eggNOG" id="COG4760">
    <property type="taxonomic scope" value="Bacteria"/>
</dbReference>
<dbReference type="Proteomes" id="UP000248985">
    <property type="component" value="Chromosome 1"/>
</dbReference>
<evidence type="ECO:0000313" key="6">
    <source>
        <dbReference type="Proteomes" id="UP000248985"/>
    </source>
</evidence>
<feature type="compositionally biased region" description="Gly residues" evidence="1">
    <location>
        <begin position="16"/>
        <end position="31"/>
    </location>
</feature>
<dbReference type="Proteomes" id="UP000000738">
    <property type="component" value="Chromosome"/>
</dbReference>
<feature type="compositionally biased region" description="Polar residues" evidence="1">
    <location>
        <begin position="33"/>
        <end position="45"/>
    </location>
</feature>
<dbReference type="RefSeq" id="WP_010079327.1">
    <property type="nucleotide sequence ID" value="NC_012803.1"/>
</dbReference>